<dbReference type="RefSeq" id="WP_166091824.1">
    <property type="nucleotide sequence ID" value="NZ_CP049871.1"/>
</dbReference>
<dbReference type="Proteomes" id="UP000502502">
    <property type="component" value="Chromosome"/>
</dbReference>
<feature type="domain" description="PilZ" evidence="1">
    <location>
        <begin position="8"/>
        <end position="82"/>
    </location>
</feature>
<dbReference type="AlphaFoldDB" id="A0A6G7ZK78"/>
<dbReference type="Pfam" id="PF07238">
    <property type="entry name" value="PilZ"/>
    <property type="match status" value="1"/>
</dbReference>
<dbReference type="InterPro" id="IPR009875">
    <property type="entry name" value="PilZ_domain"/>
</dbReference>
<sequence>MQSLTVSKREPKRSRVFLEASVDGGGGPVSARVLDISRSGALLQSEAPVVAGTEIRLICGGTHVDARVAWAESGSFGLEFTTPLLLGKLVDESGVKLRVSAPRAYRASDLDLHL</sequence>
<gene>
    <name evidence="2" type="ORF">G7078_00275</name>
</gene>
<protein>
    <submittedName>
        <fullName evidence="2">PilZ domain-containing protein</fullName>
    </submittedName>
</protein>
<evidence type="ECO:0000313" key="3">
    <source>
        <dbReference type="Proteomes" id="UP000502502"/>
    </source>
</evidence>
<reference evidence="2 3" key="1">
    <citation type="submission" date="2020-03" db="EMBL/GenBank/DDBJ databases">
        <title>Sphingomonas sp. nov., isolated from fish.</title>
        <authorList>
            <person name="Hyun D.-W."/>
            <person name="Bae J.-W."/>
        </authorList>
    </citation>
    <scope>NUCLEOTIDE SEQUENCE [LARGE SCALE GENOMIC DNA]</scope>
    <source>
        <strain evidence="2 3">HDW15C</strain>
    </source>
</reference>
<name>A0A6G7ZK78_9SPHN</name>
<proteinExistence type="predicted"/>
<keyword evidence="3" id="KW-1185">Reference proteome</keyword>
<dbReference type="Gene3D" id="2.40.10.220">
    <property type="entry name" value="predicted glycosyltransferase like domains"/>
    <property type="match status" value="1"/>
</dbReference>
<dbReference type="GO" id="GO:0035438">
    <property type="term" value="F:cyclic-di-GMP binding"/>
    <property type="evidence" value="ECO:0007669"/>
    <property type="project" value="InterPro"/>
</dbReference>
<evidence type="ECO:0000313" key="2">
    <source>
        <dbReference type="EMBL" id="QIL01381.1"/>
    </source>
</evidence>
<dbReference type="EMBL" id="CP049871">
    <property type="protein sequence ID" value="QIL01381.1"/>
    <property type="molecule type" value="Genomic_DNA"/>
</dbReference>
<dbReference type="SUPFAM" id="SSF141371">
    <property type="entry name" value="PilZ domain-like"/>
    <property type="match status" value="1"/>
</dbReference>
<accession>A0A6G7ZK78</accession>
<dbReference type="KEGG" id="ssin:G7078_00275"/>
<evidence type="ECO:0000259" key="1">
    <source>
        <dbReference type="Pfam" id="PF07238"/>
    </source>
</evidence>
<organism evidence="2 3">
    <name type="scientific">Sphingomonas sinipercae</name>
    <dbReference type="NCBI Taxonomy" id="2714944"/>
    <lineage>
        <taxon>Bacteria</taxon>
        <taxon>Pseudomonadati</taxon>
        <taxon>Pseudomonadota</taxon>
        <taxon>Alphaproteobacteria</taxon>
        <taxon>Sphingomonadales</taxon>
        <taxon>Sphingomonadaceae</taxon>
        <taxon>Sphingomonas</taxon>
    </lineage>
</organism>